<dbReference type="Gene3D" id="3.90.79.10">
    <property type="entry name" value="Nucleoside Triphosphate Pyrophosphohydrolase"/>
    <property type="match status" value="1"/>
</dbReference>
<evidence type="ECO:0000256" key="13">
    <source>
        <dbReference type="ARBA" id="ARBA00023295"/>
    </source>
</evidence>
<keyword evidence="10 14" id="KW-0408">Iron</keyword>
<dbReference type="InterPro" id="IPR029119">
    <property type="entry name" value="MutY_C"/>
</dbReference>
<dbReference type="Gene3D" id="1.10.1670.10">
    <property type="entry name" value="Helix-hairpin-Helix base-excision DNA repair enzymes (C-terminal)"/>
    <property type="match status" value="1"/>
</dbReference>
<feature type="domain" description="HhH-GPD" evidence="15">
    <location>
        <begin position="45"/>
        <end position="196"/>
    </location>
</feature>
<dbReference type="CDD" id="cd00056">
    <property type="entry name" value="ENDO3c"/>
    <property type="match status" value="1"/>
</dbReference>
<comment type="similarity">
    <text evidence="3 14">Belongs to the Nth/MutY family.</text>
</comment>
<evidence type="ECO:0000259" key="15">
    <source>
        <dbReference type="SMART" id="SM00478"/>
    </source>
</evidence>
<evidence type="ECO:0000256" key="7">
    <source>
        <dbReference type="ARBA" id="ARBA00022723"/>
    </source>
</evidence>
<keyword evidence="6" id="KW-0004">4Fe-4S</keyword>
<dbReference type="NCBIfam" id="TIGR01084">
    <property type="entry name" value="mutY"/>
    <property type="match status" value="1"/>
</dbReference>
<comment type="function">
    <text evidence="2">Adenine glycosylase active on G-A mispairs. MutY also corrects error-prone DNA synthesis past GO lesions which are due to the oxidatively damaged form of guanine: 7,8-dihydro-8-oxoguanine (8-oxo-dGTP).</text>
</comment>
<evidence type="ECO:0000256" key="3">
    <source>
        <dbReference type="ARBA" id="ARBA00008343"/>
    </source>
</evidence>
<dbReference type="InterPro" id="IPR003651">
    <property type="entry name" value="Endonuclease3_FeS-loop_motif"/>
</dbReference>
<dbReference type="EC" id="3.2.2.31" evidence="4 14"/>
<name>A0ABY6CSX0_9BACT</name>
<evidence type="ECO:0000256" key="9">
    <source>
        <dbReference type="ARBA" id="ARBA00022801"/>
    </source>
</evidence>
<keyword evidence="9" id="KW-0378">Hydrolase</keyword>
<gene>
    <name evidence="16" type="primary">mutY</name>
    <name evidence="16" type="ORF">N6H18_06425</name>
</gene>
<dbReference type="SUPFAM" id="SSF48150">
    <property type="entry name" value="DNA-glycosylase"/>
    <property type="match status" value="1"/>
</dbReference>
<dbReference type="SMART" id="SM00525">
    <property type="entry name" value="FES"/>
    <property type="match status" value="1"/>
</dbReference>
<dbReference type="PANTHER" id="PTHR42944">
    <property type="entry name" value="ADENINE DNA GLYCOSYLASE"/>
    <property type="match status" value="1"/>
</dbReference>
<keyword evidence="7" id="KW-0479">Metal-binding</keyword>
<evidence type="ECO:0000256" key="14">
    <source>
        <dbReference type="RuleBase" id="RU365096"/>
    </source>
</evidence>
<dbReference type="InterPro" id="IPR044298">
    <property type="entry name" value="MIG/MutY"/>
</dbReference>
<keyword evidence="13 14" id="KW-0326">Glycosidase</keyword>
<proteinExistence type="inferred from homology"/>
<dbReference type="SUPFAM" id="SSF55811">
    <property type="entry name" value="Nudix"/>
    <property type="match status" value="1"/>
</dbReference>
<evidence type="ECO:0000256" key="10">
    <source>
        <dbReference type="ARBA" id="ARBA00023004"/>
    </source>
</evidence>
<keyword evidence="11" id="KW-0411">Iron-sulfur</keyword>
<dbReference type="PROSITE" id="PS00764">
    <property type="entry name" value="ENDONUCLEASE_III_1"/>
    <property type="match status" value="1"/>
</dbReference>
<dbReference type="Pfam" id="PF00730">
    <property type="entry name" value="HhH-GPD"/>
    <property type="match status" value="1"/>
</dbReference>
<comment type="catalytic activity">
    <reaction evidence="1 14">
        <text>Hydrolyzes free adenine bases from 7,8-dihydro-8-oxoguanine:adenine mismatched double-stranded DNA, leaving an apurinic site.</text>
        <dbReference type="EC" id="3.2.2.31"/>
    </reaction>
</comment>
<evidence type="ECO:0000256" key="4">
    <source>
        <dbReference type="ARBA" id="ARBA00012045"/>
    </source>
</evidence>
<protein>
    <recommendedName>
        <fullName evidence="5 14">Adenine DNA glycosylase</fullName>
        <ecNumber evidence="4 14">3.2.2.31</ecNumber>
    </recommendedName>
</protein>
<evidence type="ECO:0000313" key="17">
    <source>
        <dbReference type="Proteomes" id="UP001065174"/>
    </source>
</evidence>
<evidence type="ECO:0000256" key="12">
    <source>
        <dbReference type="ARBA" id="ARBA00023204"/>
    </source>
</evidence>
<dbReference type="InterPro" id="IPR011257">
    <property type="entry name" value="DNA_glycosylase"/>
</dbReference>
<evidence type="ECO:0000256" key="11">
    <source>
        <dbReference type="ARBA" id="ARBA00023014"/>
    </source>
</evidence>
<dbReference type="InterPro" id="IPR023170">
    <property type="entry name" value="HhH_base_excis_C"/>
</dbReference>
<dbReference type="Gene3D" id="1.10.340.30">
    <property type="entry name" value="Hypothetical protein, domain 2"/>
    <property type="match status" value="1"/>
</dbReference>
<evidence type="ECO:0000256" key="2">
    <source>
        <dbReference type="ARBA" id="ARBA00002933"/>
    </source>
</evidence>
<evidence type="ECO:0000313" key="16">
    <source>
        <dbReference type="EMBL" id="UXP33588.1"/>
    </source>
</evidence>
<accession>A0ABY6CSX0</accession>
<dbReference type="InterPro" id="IPR004035">
    <property type="entry name" value="Endouclease-III_FeS-bd_BS"/>
</dbReference>
<evidence type="ECO:0000256" key="1">
    <source>
        <dbReference type="ARBA" id="ARBA00000843"/>
    </source>
</evidence>
<evidence type="ECO:0000256" key="8">
    <source>
        <dbReference type="ARBA" id="ARBA00022763"/>
    </source>
</evidence>
<dbReference type="EMBL" id="CP106679">
    <property type="protein sequence ID" value="UXP33588.1"/>
    <property type="molecule type" value="Genomic_DNA"/>
</dbReference>
<dbReference type="Pfam" id="PF14815">
    <property type="entry name" value="NUDIX_4"/>
    <property type="match status" value="1"/>
</dbReference>
<organism evidence="16 17">
    <name type="scientific">Reichenbachiella agarivorans</name>
    <dbReference type="NCBI Taxonomy" id="2979464"/>
    <lineage>
        <taxon>Bacteria</taxon>
        <taxon>Pseudomonadati</taxon>
        <taxon>Bacteroidota</taxon>
        <taxon>Cytophagia</taxon>
        <taxon>Cytophagales</taxon>
        <taxon>Reichenbachiellaceae</taxon>
        <taxon>Reichenbachiella</taxon>
    </lineage>
</organism>
<dbReference type="Proteomes" id="UP001065174">
    <property type="component" value="Chromosome"/>
</dbReference>
<reference evidence="16" key="1">
    <citation type="submission" date="2022-09" db="EMBL/GenBank/DDBJ databases">
        <title>Comparative genomics and taxonomic characterization of three novel marine species of genus Reichenbachiella exhibiting antioxidant and polysaccharide degradation activities.</title>
        <authorList>
            <person name="Muhammad N."/>
            <person name="Lee Y.-J."/>
            <person name="Ko J."/>
            <person name="Kim S.-G."/>
        </authorList>
    </citation>
    <scope>NUCLEOTIDE SEQUENCE</scope>
    <source>
        <strain evidence="16">BKB1-1</strain>
    </source>
</reference>
<dbReference type="PANTHER" id="PTHR42944:SF1">
    <property type="entry name" value="ADENINE DNA GLYCOSYLASE"/>
    <property type="match status" value="1"/>
</dbReference>
<keyword evidence="17" id="KW-1185">Reference proteome</keyword>
<dbReference type="InterPro" id="IPR003265">
    <property type="entry name" value="HhH-GPD_domain"/>
</dbReference>
<dbReference type="InterPro" id="IPR005760">
    <property type="entry name" value="A/G_AdeGlyc_MutY"/>
</dbReference>
<evidence type="ECO:0000256" key="5">
    <source>
        <dbReference type="ARBA" id="ARBA00022023"/>
    </source>
</evidence>
<dbReference type="CDD" id="cd03431">
    <property type="entry name" value="NUDIX_DNA_Glycosylase_C-MutY"/>
    <property type="match status" value="1"/>
</dbReference>
<dbReference type="InterPro" id="IPR015797">
    <property type="entry name" value="NUDIX_hydrolase-like_dom_sf"/>
</dbReference>
<dbReference type="RefSeq" id="WP_262311017.1">
    <property type="nucleotide sequence ID" value="NZ_CP106679.1"/>
</dbReference>
<keyword evidence="12" id="KW-0234">DNA repair</keyword>
<dbReference type="SMART" id="SM00478">
    <property type="entry name" value="ENDO3c"/>
    <property type="match status" value="1"/>
</dbReference>
<keyword evidence="8 14" id="KW-0227">DNA damage</keyword>
<comment type="cofactor">
    <cofactor evidence="14">
        <name>[4Fe-4S] cluster</name>
        <dbReference type="ChEBI" id="CHEBI:49883"/>
    </cofactor>
    <text evidence="14">Binds 1 [4Fe-4S] cluster.</text>
</comment>
<sequence>MKTKTDATSIQKLVSKLLKWYGLNYRELPWRATKDPYKIWLSEIILQQTRVAQGLSYYLKFVKHYPTIDAFAGAPIDDILKLWQGLGYYSRARNMHKCANQIIKEMNGQFPDNYTDLIQLIGIGKYTAGALASICYDEPVPAIDGNAYRVYSRLFEIYSDISIGSTFKEFFELGLSIVPSQNAGDFNQAIMELGATICLPTNPKCNTCPLNNHCVARSKKVQNLLPVKSKKIKVKNRYFDYLVFIHEGHLALHKRKSQDIWQGLYDFLLFESDKDRKSSIFDILKSSEWGHVELIASSEEYKHILTHQKLHINFHVVQVTESKDFKLICQDNKLEAVHLSDLESLAVPKPVERFLYQELSEMYNFQT</sequence>
<evidence type="ECO:0000256" key="6">
    <source>
        <dbReference type="ARBA" id="ARBA00022485"/>
    </source>
</evidence>